<organism evidence="3 4">
    <name type="scientific">Sphaerisporangium album</name>
    <dbReference type="NCBI Taxonomy" id="509200"/>
    <lineage>
        <taxon>Bacteria</taxon>
        <taxon>Bacillati</taxon>
        <taxon>Actinomycetota</taxon>
        <taxon>Actinomycetes</taxon>
        <taxon>Streptosporangiales</taxon>
        <taxon>Streptosporangiaceae</taxon>
        <taxon>Sphaerisporangium</taxon>
    </lineage>
</organism>
<feature type="compositionally biased region" description="Pro residues" evidence="1">
    <location>
        <begin position="49"/>
        <end position="68"/>
    </location>
</feature>
<dbReference type="Proteomes" id="UP000253094">
    <property type="component" value="Unassembled WGS sequence"/>
</dbReference>
<name>A0A367EWH1_9ACTN</name>
<feature type="region of interest" description="Disordered" evidence="1">
    <location>
        <begin position="27"/>
        <end position="68"/>
    </location>
</feature>
<protein>
    <submittedName>
        <fullName evidence="3">DUF4190 domain-containing protein</fullName>
    </submittedName>
</protein>
<gene>
    <name evidence="3" type="ORF">DQ384_35550</name>
</gene>
<feature type="transmembrane region" description="Helical" evidence="2">
    <location>
        <begin position="103"/>
        <end position="119"/>
    </location>
</feature>
<evidence type="ECO:0000256" key="2">
    <source>
        <dbReference type="SAM" id="Phobius"/>
    </source>
</evidence>
<proteinExistence type="predicted"/>
<keyword evidence="2" id="KW-0472">Membrane</keyword>
<feature type="transmembrane region" description="Helical" evidence="2">
    <location>
        <begin position="76"/>
        <end position="97"/>
    </location>
</feature>
<sequence length="189" mass="20613">MASESHQYRSGTVAPSALMIRSRLRMNQQPYGPGGQQHHQYPPQRQWAPQPPPYHPQQPYPFPPGQMMPPEPRNSFGLAAMVCAIIGVLCGFVPIAFVIGGPLSVIAVVLGIAGMGRVRRGVADNSRTTNIATLLGIIALLMAFNGARITFTALNEFGTTINTTINEEQQRVRCFEKAETPDEILACSR</sequence>
<evidence type="ECO:0000313" key="3">
    <source>
        <dbReference type="EMBL" id="RCG22433.1"/>
    </source>
</evidence>
<dbReference type="SUPFAM" id="SSF81995">
    <property type="entry name" value="beta-sandwich domain of Sec23/24"/>
    <property type="match status" value="1"/>
</dbReference>
<dbReference type="EMBL" id="QOIL01000028">
    <property type="protein sequence ID" value="RCG22433.1"/>
    <property type="molecule type" value="Genomic_DNA"/>
</dbReference>
<keyword evidence="2" id="KW-0812">Transmembrane</keyword>
<feature type="transmembrane region" description="Helical" evidence="2">
    <location>
        <begin position="131"/>
        <end position="151"/>
    </location>
</feature>
<comment type="caution">
    <text evidence="3">The sequence shown here is derived from an EMBL/GenBank/DDBJ whole genome shotgun (WGS) entry which is preliminary data.</text>
</comment>
<dbReference type="AlphaFoldDB" id="A0A367EWH1"/>
<keyword evidence="4" id="KW-1185">Reference proteome</keyword>
<evidence type="ECO:0000256" key="1">
    <source>
        <dbReference type="SAM" id="MobiDB-lite"/>
    </source>
</evidence>
<reference evidence="3 4" key="1">
    <citation type="submission" date="2018-06" db="EMBL/GenBank/DDBJ databases">
        <title>Sphaerisporangium craniellae sp. nov., isolated from a marine sponge in the South China Sea.</title>
        <authorList>
            <person name="Li L."/>
        </authorList>
    </citation>
    <scope>NUCLEOTIDE SEQUENCE [LARGE SCALE GENOMIC DNA]</scope>
    <source>
        <strain evidence="3 4">CCTCC AA 208026</strain>
    </source>
</reference>
<evidence type="ECO:0000313" key="4">
    <source>
        <dbReference type="Proteomes" id="UP000253094"/>
    </source>
</evidence>
<feature type="compositionally biased region" description="Low complexity" evidence="1">
    <location>
        <begin position="28"/>
        <end position="48"/>
    </location>
</feature>
<keyword evidence="2" id="KW-1133">Transmembrane helix</keyword>
<accession>A0A367EWH1</accession>